<dbReference type="OrthoDB" id="6409888at2759"/>
<evidence type="ECO:0000313" key="3">
    <source>
        <dbReference type="Proteomes" id="UP000887116"/>
    </source>
</evidence>
<name>A0A8X6I3I1_TRICU</name>
<dbReference type="EMBL" id="BMAO01004862">
    <property type="protein sequence ID" value="GFQ97539.1"/>
    <property type="molecule type" value="Genomic_DNA"/>
</dbReference>
<sequence length="139" mass="15986">MRTNSSVYPSDSMEMNETHRYDNDYQRSALAVDMSKRSHGLHTADINSRRHDRRGRRTTVACVPHGSMCTLEDNDISVDRKVHHQSWSELSSYGLFRDSGVGKSSRSRAKIKSSEEIFLEDVQDEVSGLKKKFFFNLLK</sequence>
<evidence type="ECO:0000313" key="2">
    <source>
        <dbReference type="EMBL" id="GFQ97539.1"/>
    </source>
</evidence>
<protein>
    <submittedName>
        <fullName evidence="2">Uncharacterized protein</fullName>
    </submittedName>
</protein>
<evidence type="ECO:0000256" key="1">
    <source>
        <dbReference type="SAM" id="MobiDB-lite"/>
    </source>
</evidence>
<reference evidence="2" key="1">
    <citation type="submission" date="2020-07" db="EMBL/GenBank/DDBJ databases">
        <title>Multicomponent nature underlies the extraordinary mechanical properties of spider dragline silk.</title>
        <authorList>
            <person name="Kono N."/>
            <person name="Nakamura H."/>
            <person name="Mori M."/>
            <person name="Yoshida Y."/>
            <person name="Ohtoshi R."/>
            <person name="Malay A.D."/>
            <person name="Moran D.A.P."/>
            <person name="Tomita M."/>
            <person name="Numata K."/>
            <person name="Arakawa K."/>
        </authorList>
    </citation>
    <scope>NUCLEOTIDE SEQUENCE</scope>
</reference>
<accession>A0A8X6I3I1</accession>
<dbReference type="Proteomes" id="UP000887116">
    <property type="component" value="Unassembled WGS sequence"/>
</dbReference>
<keyword evidence="3" id="KW-1185">Reference proteome</keyword>
<dbReference type="AlphaFoldDB" id="A0A8X6I3I1"/>
<feature type="region of interest" description="Disordered" evidence="1">
    <location>
        <begin position="36"/>
        <end position="56"/>
    </location>
</feature>
<organism evidence="2 3">
    <name type="scientific">Trichonephila clavata</name>
    <name type="common">Joro spider</name>
    <name type="synonym">Nephila clavata</name>
    <dbReference type="NCBI Taxonomy" id="2740835"/>
    <lineage>
        <taxon>Eukaryota</taxon>
        <taxon>Metazoa</taxon>
        <taxon>Ecdysozoa</taxon>
        <taxon>Arthropoda</taxon>
        <taxon>Chelicerata</taxon>
        <taxon>Arachnida</taxon>
        <taxon>Araneae</taxon>
        <taxon>Araneomorphae</taxon>
        <taxon>Entelegynae</taxon>
        <taxon>Araneoidea</taxon>
        <taxon>Nephilidae</taxon>
        <taxon>Trichonephila</taxon>
    </lineage>
</organism>
<gene>
    <name evidence="2" type="primary">AVEN_70066_1</name>
    <name evidence="2" type="ORF">TNCT_475951</name>
</gene>
<comment type="caution">
    <text evidence="2">The sequence shown here is derived from an EMBL/GenBank/DDBJ whole genome shotgun (WGS) entry which is preliminary data.</text>
</comment>
<proteinExistence type="predicted"/>